<keyword evidence="3" id="KW-1185">Reference proteome</keyword>
<comment type="caution">
    <text evidence="2">The sequence shown here is derived from an EMBL/GenBank/DDBJ whole genome shotgun (WGS) entry which is preliminary data.</text>
</comment>
<reference evidence="2" key="1">
    <citation type="submission" date="2021-03" db="EMBL/GenBank/DDBJ databases">
        <title>Genomic Encyclopedia of Type Strains, Phase IV (KMG-IV): sequencing the most valuable type-strain genomes for metagenomic binning, comparative biology and taxonomic classification.</title>
        <authorList>
            <person name="Goeker M."/>
        </authorList>
    </citation>
    <scope>NUCLEOTIDE SEQUENCE</scope>
    <source>
        <strain evidence="2">DSM 26232</strain>
    </source>
</reference>
<evidence type="ECO:0000256" key="1">
    <source>
        <dbReference type="SAM" id="MobiDB-lite"/>
    </source>
</evidence>
<sequence length="201" mass="23093">MAQSAKTPAKAKQLLESDIEQATPEGYEGSEDYGRTGEERKFDGWIGDIGEAFFHRLVKHQTDFEVEHLGGKTEPDFLLDGVSVDVKTRTVIGDNKRDLLVPNDIEDYPHDLYILLRCVYVGDWEDLPRYERDLYGLELIGIWQGETVVEVCEPFNPEWVQGRPSQNYRGTVKCEYDTKDGDDWMDLGDLVRLVRDKKSDD</sequence>
<name>A0A8T4GXY5_9EURY</name>
<evidence type="ECO:0000313" key="3">
    <source>
        <dbReference type="Proteomes" id="UP000823736"/>
    </source>
</evidence>
<dbReference type="Proteomes" id="UP000823736">
    <property type="component" value="Unassembled WGS sequence"/>
</dbReference>
<proteinExistence type="predicted"/>
<organism evidence="2 3">
    <name type="scientific">Halolamina salifodinae</name>
    <dbReference type="NCBI Taxonomy" id="1202767"/>
    <lineage>
        <taxon>Archaea</taxon>
        <taxon>Methanobacteriati</taxon>
        <taxon>Methanobacteriota</taxon>
        <taxon>Stenosarchaea group</taxon>
        <taxon>Halobacteria</taxon>
        <taxon>Halobacteriales</taxon>
        <taxon>Haloferacaceae</taxon>
    </lineage>
</organism>
<dbReference type="OrthoDB" id="350966at2157"/>
<evidence type="ECO:0008006" key="4">
    <source>
        <dbReference type="Google" id="ProtNLM"/>
    </source>
</evidence>
<evidence type="ECO:0000313" key="2">
    <source>
        <dbReference type="EMBL" id="MBP1986973.1"/>
    </source>
</evidence>
<dbReference type="RefSeq" id="WP_209491264.1">
    <property type="nucleotide sequence ID" value="NZ_JAGGLC010000003.1"/>
</dbReference>
<accession>A0A8T4GXY5</accession>
<gene>
    <name evidence="2" type="ORF">J2753_001471</name>
</gene>
<protein>
    <recommendedName>
        <fullName evidence="4">Restriction endonuclease</fullName>
    </recommendedName>
</protein>
<feature type="region of interest" description="Disordered" evidence="1">
    <location>
        <begin position="1"/>
        <end position="35"/>
    </location>
</feature>
<dbReference type="EMBL" id="JAGGLC010000003">
    <property type="protein sequence ID" value="MBP1986973.1"/>
    <property type="molecule type" value="Genomic_DNA"/>
</dbReference>
<dbReference type="AlphaFoldDB" id="A0A8T4GXY5"/>